<protein>
    <submittedName>
        <fullName evidence="2">Uncharacterized protein</fullName>
    </submittedName>
</protein>
<dbReference type="WBParaSite" id="nRc.2.0.1.t27143-RA">
    <property type="protein sequence ID" value="nRc.2.0.1.t27143-RA"/>
    <property type="gene ID" value="nRc.2.0.1.g27143"/>
</dbReference>
<dbReference type="AlphaFoldDB" id="A0A915JM08"/>
<proteinExistence type="predicted"/>
<accession>A0A915JM08</accession>
<keyword evidence="1" id="KW-1185">Reference proteome</keyword>
<evidence type="ECO:0000313" key="1">
    <source>
        <dbReference type="Proteomes" id="UP000887565"/>
    </source>
</evidence>
<name>A0A915JM08_ROMCU</name>
<dbReference type="Proteomes" id="UP000887565">
    <property type="component" value="Unplaced"/>
</dbReference>
<reference evidence="2" key="1">
    <citation type="submission" date="2022-11" db="UniProtKB">
        <authorList>
            <consortium name="WormBaseParasite"/>
        </authorList>
    </citation>
    <scope>IDENTIFICATION</scope>
</reference>
<sequence length="129" mass="15728">MRAFCGPMHPFFINIVWALKRREIRQRSYFLLEHFTVNMKQLLVSLCVSLMVWNSDEQISTLYYEWNEINHDFIPESVLKMTLCFVKFHYDNCFIDLISQSIHRFPTNQTFWEANFRKTEKYTASTRKR</sequence>
<evidence type="ECO:0000313" key="2">
    <source>
        <dbReference type="WBParaSite" id="nRc.2.0.1.t27143-RA"/>
    </source>
</evidence>
<organism evidence="1 2">
    <name type="scientific">Romanomermis culicivorax</name>
    <name type="common">Nematode worm</name>
    <dbReference type="NCBI Taxonomy" id="13658"/>
    <lineage>
        <taxon>Eukaryota</taxon>
        <taxon>Metazoa</taxon>
        <taxon>Ecdysozoa</taxon>
        <taxon>Nematoda</taxon>
        <taxon>Enoplea</taxon>
        <taxon>Dorylaimia</taxon>
        <taxon>Mermithida</taxon>
        <taxon>Mermithoidea</taxon>
        <taxon>Mermithidae</taxon>
        <taxon>Romanomermis</taxon>
    </lineage>
</organism>